<dbReference type="Proteomes" id="UP001589647">
    <property type="component" value="Unassembled WGS sequence"/>
</dbReference>
<evidence type="ECO:0000313" key="2">
    <source>
        <dbReference type="EMBL" id="MFB9203681.1"/>
    </source>
</evidence>
<dbReference type="RefSeq" id="WP_189649252.1">
    <property type="nucleotide sequence ID" value="NZ_BMRC01000009.1"/>
</dbReference>
<evidence type="ECO:0000256" key="1">
    <source>
        <dbReference type="SAM" id="MobiDB-lite"/>
    </source>
</evidence>
<proteinExistence type="predicted"/>
<sequence>MFSLPEILAKLADPDREAPGDPELRELFERDQDDRRDGVLRDGGGGRDLARRARCMEKFAAGEVRSPGDYYHLAMVMQHGGLAEHYHLAFELSRRAADAGCRPARRLAAAALDRWLLHMGLPQRYGTQYVDTGGHWSLYRVDPVTTDAERAVWDVPPLAEALARAEEMNWADGPR</sequence>
<accession>A0ABV5IGL9</accession>
<evidence type="ECO:0008006" key="4">
    <source>
        <dbReference type="Google" id="ProtNLM"/>
    </source>
</evidence>
<dbReference type="EMBL" id="JBHMEI010000015">
    <property type="protein sequence ID" value="MFB9203681.1"/>
    <property type="molecule type" value="Genomic_DNA"/>
</dbReference>
<protein>
    <recommendedName>
        <fullName evidence="4">Sel1 repeat family protein</fullName>
    </recommendedName>
</protein>
<name>A0ABV5IGL9_9ACTN</name>
<feature type="region of interest" description="Disordered" evidence="1">
    <location>
        <begin position="12"/>
        <end position="43"/>
    </location>
</feature>
<comment type="caution">
    <text evidence="2">The sequence shown here is derived from an EMBL/GenBank/DDBJ whole genome shotgun (WGS) entry which is preliminary data.</text>
</comment>
<keyword evidence="3" id="KW-1185">Reference proteome</keyword>
<evidence type="ECO:0000313" key="3">
    <source>
        <dbReference type="Proteomes" id="UP001589647"/>
    </source>
</evidence>
<gene>
    <name evidence="2" type="ORF">ACFFV7_21000</name>
</gene>
<reference evidence="2 3" key="1">
    <citation type="submission" date="2024-09" db="EMBL/GenBank/DDBJ databases">
        <authorList>
            <person name="Sun Q."/>
            <person name="Mori K."/>
        </authorList>
    </citation>
    <scope>NUCLEOTIDE SEQUENCE [LARGE SCALE GENOMIC DNA]</scope>
    <source>
        <strain evidence="2 3">CCM 3426</strain>
    </source>
</reference>
<organism evidence="2 3">
    <name type="scientific">Nonomuraea spiralis</name>
    <dbReference type="NCBI Taxonomy" id="46182"/>
    <lineage>
        <taxon>Bacteria</taxon>
        <taxon>Bacillati</taxon>
        <taxon>Actinomycetota</taxon>
        <taxon>Actinomycetes</taxon>
        <taxon>Streptosporangiales</taxon>
        <taxon>Streptosporangiaceae</taxon>
        <taxon>Nonomuraea</taxon>
    </lineage>
</organism>